<evidence type="ECO:0000256" key="1">
    <source>
        <dbReference type="SAM" id="MobiDB-lite"/>
    </source>
</evidence>
<proteinExistence type="predicted"/>
<evidence type="ECO:0000313" key="2">
    <source>
        <dbReference type="EMBL" id="MBW0477156.1"/>
    </source>
</evidence>
<name>A0A9Q3C6J4_9BASI</name>
<organism evidence="2 3">
    <name type="scientific">Austropuccinia psidii MF-1</name>
    <dbReference type="NCBI Taxonomy" id="1389203"/>
    <lineage>
        <taxon>Eukaryota</taxon>
        <taxon>Fungi</taxon>
        <taxon>Dikarya</taxon>
        <taxon>Basidiomycota</taxon>
        <taxon>Pucciniomycotina</taxon>
        <taxon>Pucciniomycetes</taxon>
        <taxon>Pucciniales</taxon>
        <taxon>Sphaerophragmiaceae</taxon>
        <taxon>Austropuccinia</taxon>
    </lineage>
</organism>
<dbReference type="EMBL" id="AVOT02004716">
    <property type="protein sequence ID" value="MBW0477156.1"/>
    <property type="molecule type" value="Genomic_DNA"/>
</dbReference>
<keyword evidence="3" id="KW-1185">Reference proteome</keyword>
<reference evidence="2" key="1">
    <citation type="submission" date="2021-03" db="EMBL/GenBank/DDBJ databases">
        <title>Draft genome sequence of rust myrtle Austropuccinia psidii MF-1, a brazilian biotype.</title>
        <authorList>
            <person name="Quecine M.C."/>
            <person name="Pachon D.M.R."/>
            <person name="Bonatelli M.L."/>
            <person name="Correr F.H."/>
            <person name="Franceschini L.M."/>
            <person name="Leite T.F."/>
            <person name="Margarido G.R.A."/>
            <person name="Almeida C.A."/>
            <person name="Ferrarezi J.A."/>
            <person name="Labate C.A."/>
        </authorList>
    </citation>
    <scope>NUCLEOTIDE SEQUENCE</scope>
    <source>
        <strain evidence="2">MF-1</strain>
    </source>
</reference>
<feature type="compositionally biased region" description="Basic and acidic residues" evidence="1">
    <location>
        <begin position="1"/>
        <end position="21"/>
    </location>
</feature>
<dbReference type="AlphaFoldDB" id="A0A9Q3C6J4"/>
<sequence length="150" mass="16433">MEQHDPGRKEQGQEDKFHSVGEEGSDGTEGVPAPVEASQGAGGPTLAQSNQPFSHHSEPSLLATMQQMTQIMSNLQEASSSEASRPPAFKTSSMEAPECLDLTQPLKVTSFIQSCQFIFHNDQEISLKTKSNFFMPLHFSLAGLQKWIEP</sequence>
<gene>
    <name evidence="2" type="ORF">O181_016871</name>
</gene>
<evidence type="ECO:0000313" key="3">
    <source>
        <dbReference type="Proteomes" id="UP000765509"/>
    </source>
</evidence>
<protein>
    <submittedName>
        <fullName evidence="2">Uncharacterized protein</fullName>
    </submittedName>
</protein>
<feature type="region of interest" description="Disordered" evidence="1">
    <location>
        <begin position="1"/>
        <end position="96"/>
    </location>
</feature>
<dbReference type="OrthoDB" id="3419692at2759"/>
<accession>A0A9Q3C6J4</accession>
<comment type="caution">
    <text evidence="2">The sequence shown here is derived from an EMBL/GenBank/DDBJ whole genome shotgun (WGS) entry which is preliminary data.</text>
</comment>
<feature type="compositionally biased region" description="Polar residues" evidence="1">
    <location>
        <begin position="63"/>
        <end position="76"/>
    </location>
</feature>
<dbReference type="Proteomes" id="UP000765509">
    <property type="component" value="Unassembled WGS sequence"/>
</dbReference>